<comment type="caution">
    <text evidence="3">The sequence shown here is derived from an EMBL/GenBank/DDBJ whole genome shotgun (WGS) entry which is preliminary data.</text>
</comment>
<dbReference type="Pfam" id="PF01380">
    <property type="entry name" value="SIS"/>
    <property type="match status" value="1"/>
</dbReference>
<dbReference type="Proteomes" id="UP000005384">
    <property type="component" value="Unassembled WGS sequence"/>
</dbReference>
<dbReference type="RefSeq" id="WP_006778285.1">
    <property type="nucleotide sequence ID" value="NZ_CP040506.1"/>
</dbReference>
<dbReference type="PANTHER" id="PTHR43443">
    <property type="entry name" value="3-HEXULOSE-6-PHOSPHATE ISOMERASE"/>
    <property type="match status" value="1"/>
</dbReference>
<dbReference type="HOGENOM" id="CLU_094236_1_1_9"/>
<dbReference type="EMBL" id="ADLN01000001">
    <property type="protein sequence ID" value="EHI61852.1"/>
    <property type="molecule type" value="Genomic_DNA"/>
</dbReference>
<dbReference type="PROSITE" id="PS51464">
    <property type="entry name" value="SIS"/>
    <property type="match status" value="1"/>
</dbReference>
<dbReference type="NCBIfam" id="TIGR03127">
    <property type="entry name" value="RuMP_HxlB"/>
    <property type="match status" value="1"/>
</dbReference>
<dbReference type="PATRIC" id="fig|742737.3.peg.298"/>
<dbReference type="GO" id="GO:1901135">
    <property type="term" value="P:carbohydrate derivative metabolic process"/>
    <property type="evidence" value="ECO:0007669"/>
    <property type="project" value="InterPro"/>
</dbReference>
<dbReference type="AlphaFoldDB" id="G5I9W3"/>
<evidence type="ECO:0000259" key="2">
    <source>
        <dbReference type="PROSITE" id="PS51464"/>
    </source>
</evidence>
<feature type="domain" description="SIS" evidence="2">
    <location>
        <begin position="30"/>
        <end position="174"/>
    </location>
</feature>
<dbReference type="InterPro" id="IPR017552">
    <property type="entry name" value="PHI/rmpB"/>
</dbReference>
<gene>
    <name evidence="3" type="ORF">HMPREF9473_00303</name>
</gene>
<name>G5I9W3_9FIRM</name>
<reference evidence="3 4" key="1">
    <citation type="submission" date="2011-08" db="EMBL/GenBank/DDBJ databases">
        <title>The Genome Sequence of Clostridium hathewayi WAL-18680.</title>
        <authorList>
            <consortium name="The Broad Institute Genome Sequencing Platform"/>
            <person name="Earl A."/>
            <person name="Ward D."/>
            <person name="Feldgarden M."/>
            <person name="Gevers D."/>
            <person name="Finegold S.M."/>
            <person name="Summanen P.H."/>
            <person name="Molitoris D.R."/>
            <person name="Song M."/>
            <person name="Daigneault M."/>
            <person name="Allen-Vercoe E."/>
            <person name="Young S.K."/>
            <person name="Zeng Q."/>
            <person name="Gargeya S."/>
            <person name="Fitzgerald M."/>
            <person name="Haas B."/>
            <person name="Abouelleil A."/>
            <person name="Alvarado L."/>
            <person name="Arachchi H.M."/>
            <person name="Berlin A."/>
            <person name="Brown A."/>
            <person name="Chapman S.B."/>
            <person name="Chen Z."/>
            <person name="Dunbar C."/>
            <person name="Freedman E."/>
            <person name="Gearin G."/>
            <person name="Gellesch M."/>
            <person name="Goldberg J."/>
            <person name="Griggs A."/>
            <person name="Gujja S."/>
            <person name="Heiman D."/>
            <person name="Howarth C."/>
            <person name="Larson L."/>
            <person name="Lui A."/>
            <person name="MacDonald P.J.P."/>
            <person name="Montmayeur A."/>
            <person name="Murphy C."/>
            <person name="Neiman D."/>
            <person name="Pearson M."/>
            <person name="Priest M."/>
            <person name="Roberts A."/>
            <person name="Saif S."/>
            <person name="Shea T."/>
            <person name="Shenoy N."/>
            <person name="Sisk P."/>
            <person name="Stolte C."/>
            <person name="Sykes S."/>
            <person name="Wortman J."/>
            <person name="Nusbaum C."/>
            <person name="Birren B."/>
        </authorList>
    </citation>
    <scope>NUCLEOTIDE SEQUENCE [LARGE SCALE GENOMIC DNA]</scope>
    <source>
        <strain evidence="3 4">WAL-18680</strain>
    </source>
</reference>
<evidence type="ECO:0000313" key="4">
    <source>
        <dbReference type="Proteomes" id="UP000005384"/>
    </source>
</evidence>
<comment type="similarity">
    <text evidence="1">Belongs to the SIS family. PHI subfamily.</text>
</comment>
<keyword evidence="4" id="KW-1185">Reference proteome</keyword>
<dbReference type="SUPFAM" id="SSF53697">
    <property type="entry name" value="SIS domain"/>
    <property type="match status" value="1"/>
</dbReference>
<sequence length="189" mass="19951">MRDIVVTGMEIAGEIQENLSAVGKEMGEQLIDAILQADKIYSAGCGRSLLMIRGLAMRLMHIGLKSYVVGETVTPAIGEGDLLIIGSGSGETSTLKVMAEKAKKAGAKLAVITIYPESTLGKMADITVVIHGVTAKVQDDGENHSIQPGGNLFEQSLLIFGDALSMCVADRGGMSMDDKSIMSRHANLE</sequence>
<accession>G5I9W3</accession>
<protein>
    <submittedName>
        <fullName evidence="3">6-phospho 3-hexuloisomerase</fullName>
    </submittedName>
</protein>
<evidence type="ECO:0000256" key="1">
    <source>
        <dbReference type="ARBA" id="ARBA00009235"/>
    </source>
</evidence>
<evidence type="ECO:0000313" key="3">
    <source>
        <dbReference type="EMBL" id="EHI61852.1"/>
    </source>
</evidence>
<organism evidence="3 4">
    <name type="scientific">Hungatella hathewayi WAL-18680</name>
    <dbReference type="NCBI Taxonomy" id="742737"/>
    <lineage>
        <taxon>Bacteria</taxon>
        <taxon>Bacillati</taxon>
        <taxon>Bacillota</taxon>
        <taxon>Clostridia</taxon>
        <taxon>Lachnospirales</taxon>
        <taxon>Lachnospiraceae</taxon>
        <taxon>Hungatella</taxon>
    </lineage>
</organism>
<keyword evidence="3" id="KW-0413">Isomerase</keyword>
<dbReference type="PANTHER" id="PTHR43443:SF1">
    <property type="entry name" value="3-HEXULOSE-6-PHOSPHATE ISOMERASE"/>
    <property type="match status" value="1"/>
</dbReference>
<dbReference type="GO" id="GO:0016853">
    <property type="term" value="F:isomerase activity"/>
    <property type="evidence" value="ECO:0007669"/>
    <property type="project" value="UniProtKB-KW"/>
</dbReference>
<proteinExistence type="inferred from homology"/>
<dbReference type="Gene3D" id="3.40.50.10490">
    <property type="entry name" value="Glucose-6-phosphate isomerase like protein, domain 1"/>
    <property type="match status" value="1"/>
</dbReference>
<dbReference type="InterPro" id="IPR046348">
    <property type="entry name" value="SIS_dom_sf"/>
</dbReference>
<dbReference type="InterPro" id="IPR001347">
    <property type="entry name" value="SIS_dom"/>
</dbReference>
<dbReference type="GO" id="GO:0097367">
    <property type="term" value="F:carbohydrate derivative binding"/>
    <property type="evidence" value="ECO:0007669"/>
    <property type="project" value="InterPro"/>
</dbReference>